<feature type="transmembrane region" description="Helical" evidence="1">
    <location>
        <begin position="164"/>
        <end position="188"/>
    </location>
</feature>
<name>A0A7Y0LYP0_CELFI</name>
<dbReference type="PANTHER" id="PTHR37305:SF1">
    <property type="entry name" value="MEMBRANE PROTEIN"/>
    <property type="match status" value="1"/>
</dbReference>
<organism evidence="2 3">
    <name type="scientific">Cellulomonas fimi</name>
    <dbReference type="NCBI Taxonomy" id="1708"/>
    <lineage>
        <taxon>Bacteria</taxon>
        <taxon>Bacillati</taxon>
        <taxon>Actinomycetota</taxon>
        <taxon>Actinomycetes</taxon>
        <taxon>Micrococcales</taxon>
        <taxon>Cellulomonadaceae</taxon>
        <taxon>Cellulomonas</taxon>
    </lineage>
</organism>
<evidence type="ECO:0000313" key="3">
    <source>
        <dbReference type="Proteomes" id="UP000562124"/>
    </source>
</evidence>
<reference evidence="2 3" key="1">
    <citation type="submission" date="2020-04" db="EMBL/GenBank/DDBJ databases">
        <title>Sequencing and Assembly of C. fimi.</title>
        <authorList>
            <person name="Ramsey A.R."/>
        </authorList>
    </citation>
    <scope>NUCLEOTIDE SEQUENCE [LARGE SCALE GENOMIC DNA]</scope>
    <source>
        <strain evidence="2 3">SB</strain>
    </source>
</reference>
<feature type="transmembrane region" description="Helical" evidence="1">
    <location>
        <begin position="79"/>
        <end position="98"/>
    </location>
</feature>
<evidence type="ECO:0000256" key="1">
    <source>
        <dbReference type="SAM" id="Phobius"/>
    </source>
</evidence>
<gene>
    <name evidence="2" type="ORF">HIR71_06265</name>
</gene>
<proteinExistence type="predicted"/>
<accession>A0A7Y0LYP0</accession>
<feature type="transmembrane region" description="Helical" evidence="1">
    <location>
        <begin position="195"/>
        <end position="217"/>
    </location>
</feature>
<keyword evidence="1" id="KW-0812">Transmembrane</keyword>
<keyword evidence="1" id="KW-1133">Transmembrane helix</keyword>
<dbReference type="AlphaFoldDB" id="A0A7Y0LYP0"/>
<protein>
    <submittedName>
        <fullName evidence="2">ABC transporter permease</fullName>
    </submittedName>
</protein>
<feature type="transmembrane region" description="Helical" evidence="1">
    <location>
        <begin position="41"/>
        <end position="59"/>
    </location>
</feature>
<feature type="transmembrane region" description="Helical" evidence="1">
    <location>
        <begin position="257"/>
        <end position="275"/>
    </location>
</feature>
<keyword evidence="3" id="KW-1185">Reference proteome</keyword>
<feature type="transmembrane region" description="Helical" evidence="1">
    <location>
        <begin position="119"/>
        <end position="144"/>
    </location>
</feature>
<comment type="caution">
    <text evidence="2">The sequence shown here is derived from an EMBL/GenBank/DDBJ whole genome shotgun (WGS) entry which is preliminary data.</text>
</comment>
<keyword evidence="1" id="KW-0472">Membrane</keyword>
<dbReference type="EMBL" id="JABCJJ010000007">
    <property type="protein sequence ID" value="NMR19828.1"/>
    <property type="molecule type" value="Genomic_DNA"/>
</dbReference>
<dbReference type="Proteomes" id="UP000562124">
    <property type="component" value="Unassembled WGS sequence"/>
</dbReference>
<sequence>MSPTGSPAGPAVDPTADDVRLTFGRVVASEWIKFRSLRSTVWTLGITFVLMVGSSLLMAAGTVGTDGGIGLPGASIITFGYYFGQLAMAVLAVLVISGEYGTGMIRSTFAAVPTRLPALAAKAIVLAVTAFVVSMVSILVSWLVTYRMLEPLGLAADLTDPETIRVVLGAGLYITAIALFAFALGALLRHTAAALATVFGLLLVVETVFMALPQAFFRNVSPFLPGTAGQRVMLPEEVLEMTDPGAIGPVLGPWEGYAVLVAWVVVLLATAAVLLRRRDA</sequence>
<dbReference type="PANTHER" id="PTHR37305">
    <property type="entry name" value="INTEGRAL MEMBRANE PROTEIN-RELATED"/>
    <property type="match status" value="1"/>
</dbReference>
<evidence type="ECO:0000313" key="2">
    <source>
        <dbReference type="EMBL" id="NMR19828.1"/>
    </source>
</evidence>